<name>A0A0H5Q6D2_9ZZZZ</name>
<reference evidence="1" key="1">
    <citation type="submission" date="2015-06" db="EMBL/GenBank/DDBJ databases">
        <authorList>
            <person name="Joergensen T."/>
        </authorList>
    </citation>
    <scope>NUCLEOTIDE SEQUENCE</scope>
    <source>
        <plasmid evidence="1">pRGFK1337</plasmid>
    </source>
</reference>
<proteinExistence type="predicted"/>
<dbReference type="GO" id="GO:0003677">
    <property type="term" value="F:DNA binding"/>
    <property type="evidence" value="ECO:0007669"/>
    <property type="project" value="InterPro"/>
</dbReference>
<dbReference type="EMBL" id="LN853900">
    <property type="protein sequence ID" value="CRY96960.1"/>
    <property type="molecule type" value="Genomic_DNA"/>
</dbReference>
<dbReference type="AlphaFoldDB" id="A0A0H5Q6D2"/>
<accession>A0A0H5Q6D2</accession>
<dbReference type="InterPro" id="IPR001668">
    <property type="entry name" value="Mob_Pre"/>
</dbReference>
<keyword evidence="1" id="KW-0614">Plasmid</keyword>
<dbReference type="Gene3D" id="3.30.930.30">
    <property type="match status" value="1"/>
</dbReference>
<reference evidence="1" key="2">
    <citation type="submission" date="2015-07" db="EMBL/GenBank/DDBJ databases">
        <title>Plasmids, circular viruses and viroids from rat gut.</title>
        <authorList>
            <person name="Jorgensen T.J."/>
            <person name="Hansen M.A."/>
            <person name="Xu Z."/>
            <person name="Tabak M.A."/>
            <person name="Sorensen S.J."/>
            <person name="Hansen L.H."/>
        </authorList>
    </citation>
    <scope>NUCLEOTIDE SEQUENCE</scope>
    <source>
        <plasmid evidence="1">pRGFK1337</plasmid>
    </source>
</reference>
<dbReference type="GO" id="GO:0006310">
    <property type="term" value="P:DNA recombination"/>
    <property type="evidence" value="ECO:0007669"/>
    <property type="project" value="InterPro"/>
</dbReference>
<geneLocation type="plasmid" evidence="1">
    <name>pRGFK1337</name>
</geneLocation>
<evidence type="ECO:0008006" key="2">
    <source>
        <dbReference type="Google" id="ProtNLM"/>
    </source>
</evidence>
<protein>
    <recommendedName>
        <fullName evidence="2">Plasmid recombination enzyme</fullName>
    </recommendedName>
</protein>
<evidence type="ECO:0000313" key="1">
    <source>
        <dbReference type="EMBL" id="CRY96960.1"/>
    </source>
</evidence>
<dbReference type="Pfam" id="PF01076">
    <property type="entry name" value="Mob_Pre"/>
    <property type="match status" value="1"/>
</dbReference>
<dbReference type="CDD" id="cd17242">
    <property type="entry name" value="MobM_relaxase"/>
    <property type="match status" value="1"/>
</dbReference>
<organism evidence="1">
    <name type="scientific">uncultured prokaryote</name>
    <dbReference type="NCBI Taxonomy" id="198431"/>
    <lineage>
        <taxon>unclassified sequences</taxon>
        <taxon>environmental samples</taxon>
    </lineage>
</organism>
<sequence length="218" mass="25304">MASVQKFTAKAVPWELKHIERTIANPTNKDIDFRKTPLNYSLIPQREMSSYEYFKKRKSQLSCYNRADVKVLAGWVVTAPQDLPIEKHKIFFQSVYDFLTNRYGIENTIQAMVHNDESGQPHLHYLFTPVTADKKKGGFKICANEVITRQELRSFHPDLQTYLKSVGINATIQSGITKAQGGNKSVRTLKIERNIKHEQEQKFIIINNRSYDNNRGRW</sequence>